<reference evidence="1 2" key="1">
    <citation type="submission" date="2017-06" db="EMBL/GenBank/DDBJ databases">
        <authorList>
            <person name="Kim H.J."/>
            <person name="Triplett B.A."/>
        </authorList>
    </citation>
    <scope>NUCLEOTIDE SEQUENCE [LARGE SCALE GENOMIC DNA]</scope>
    <source>
        <strain evidence="1 2">DSM 18704</strain>
    </source>
</reference>
<dbReference type="EMBL" id="FZOU01000004">
    <property type="protein sequence ID" value="SNT13727.1"/>
    <property type="molecule type" value="Genomic_DNA"/>
</dbReference>
<accession>A0A239K5S3</accession>
<proteinExistence type="predicted"/>
<keyword evidence="2" id="KW-1185">Reference proteome</keyword>
<dbReference type="AlphaFoldDB" id="A0A239K5S3"/>
<sequence length="113" mass="12945">MIVECKRLGLPTNPRWILNNNYVEHGVGRFVDPQWGYAKRFPSALMIGYWQTMDNEALLAEINDYLLAKGLPELALSGEGWKIASITQFSHTLVRTFPVSPFGLKHLWLDLRT</sequence>
<protein>
    <submittedName>
        <fullName evidence="1">Uncharacterized protein</fullName>
    </submittedName>
</protein>
<evidence type="ECO:0000313" key="1">
    <source>
        <dbReference type="EMBL" id="SNT13727.1"/>
    </source>
</evidence>
<gene>
    <name evidence="1" type="ORF">SAMN05421770_104334</name>
</gene>
<organism evidence="1 2">
    <name type="scientific">Granulicella rosea</name>
    <dbReference type="NCBI Taxonomy" id="474952"/>
    <lineage>
        <taxon>Bacteria</taxon>
        <taxon>Pseudomonadati</taxon>
        <taxon>Acidobacteriota</taxon>
        <taxon>Terriglobia</taxon>
        <taxon>Terriglobales</taxon>
        <taxon>Acidobacteriaceae</taxon>
        <taxon>Granulicella</taxon>
    </lineage>
</organism>
<name>A0A239K5S3_9BACT</name>
<dbReference type="Proteomes" id="UP000198356">
    <property type="component" value="Unassembled WGS sequence"/>
</dbReference>
<evidence type="ECO:0000313" key="2">
    <source>
        <dbReference type="Proteomes" id="UP000198356"/>
    </source>
</evidence>